<dbReference type="GO" id="GO:0030425">
    <property type="term" value="C:dendrite"/>
    <property type="evidence" value="ECO:0007669"/>
    <property type="project" value="TreeGrafter"/>
</dbReference>
<dbReference type="InterPro" id="IPR001634">
    <property type="entry name" value="Adenosn_rcpt"/>
</dbReference>
<dbReference type="EMBL" id="OX395131">
    <property type="protein sequence ID" value="CAI5777798.1"/>
    <property type="molecule type" value="Genomic_DNA"/>
</dbReference>
<dbReference type="PRINTS" id="PR00555">
    <property type="entry name" value="ADENOSINEA3R"/>
</dbReference>
<evidence type="ECO:0000256" key="11">
    <source>
        <dbReference type="ARBA" id="ARBA00023180"/>
    </source>
</evidence>
<dbReference type="Pfam" id="PF00001">
    <property type="entry name" value="7tm_1"/>
    <property type="match status" value="1"/>
</dbReference>
<dbReference type="GO" id="GO:0001609">
    <property type="term" value="F:G protein-coupled adenosine receptor activity"/>
    <property type="evidence" value="ECO:0007669"/>
    <property type="project" value="UniProtKB-UniRule"/>
</dbReference>
<keyword evidence="11 14" id="KW-0325">Glycoprotein</keyword>
<keyword evidence="7 14" id="KW-0472">Membrane</keyword>
<keyword evidence="4 14" id="KW-0812">Transmembrane</keyword>
<evidence type="ECO:0000256" key="5">
    <source>
        <dbReference type="ARBA" id="ARBA00022989"/>
    </source>
</evidence>
<evidence type="ECO:0000256" key="12">
    <source>
        <dbReference type="ARBA" id="ARBA00023224"/>
    </source>
</evidence>
<protein>
    <recommendedName>
        <fullName evidence="2 14">Adenosine receptor A3</fullName>
    </recommendedName>
</protein>
<keyword evidence="13" id="KW-0449">Lipoprotein</keyword>
<evidence type="ECO:0000256" key="10">
    <source>
        <dbReference type="ARBA" id="ARBA00023170"/>
    </source>
</evidence>
<dbReference type="GO" id="GO:0045202">
    <property type="term" value="C:synapse"/>
    <property type="evidence" value="ECO:0007669"/>
    <property type="project" value="TreeGrafter"/>
</dbReference>
<evidence type="ECO:0000313" key="17">
    <source>
        <dbReference type="Proteomes" id="UP001178461"/>
    </source>
</evidence>
<feature type="transmembrane region" description="Helical" evidence="14">
    <location>
        <begin position="120"/>
        <end position="141"/>
    </location>
</feature>
<evidence type="ECO:0000256" key="6">
    <source>
        <dbReference type="ARBA" id="ARBA00023040"/>
    </source>
</evidence>
<dbReference type="PROSITE" id="PS00237">
    <property type="entry name" value="G_PROTEIN_RECEP_F1_1"/>
    <property type="match status" value="1"/>
</dbReference>
<evidence type="ECO:0000256" key="7">
    <source>
        <dbReference type="ARBA" id="ARBA00023136"/>
    </source>
</evidence>
<dbReference type="InterPro" id="IPR000466">
    <property type="entry name" value="Adeno_A3_rcpt"/>
</dbReference>
<keyword evidence="9 14" id="KW-1015">Disulfide bond</keyword>
<feature type="domain" description="G-protein coupled receptors family 1 profile" evidence="15">
    <location>
        <begin position="23"/>
        <end position="271"/>
    </location>
</feature>
<evidence type="ECO:0000259" key="15">
    <source>
        <dbReference type="PROSITE" id="PS50262"/>
    </source>
</evidence>
<feature type="transmembrane region" description="Helical" evidence="14">
    <location>
        <begin position="6"/>
        <end position="30"/>
    </location>
</feature>
<comment type="subcellular location">
    <subcellularLocation>
        <location evidence="1 14">Cell membrane</location>
        <topology evidence="1 14">Multi-pass membrane protein</topology>
    </subcellularLocation>
</comment>
<feature type="transmembrane region" description="Helical" evidence="14">
    <location>
        <begin position="42"/>
        <end position="65"/>
    </location>
</feature>
<name>A0AA35KJ43_9SAUR</name>
<reference evidence="16" key="1">
    <citation type="submission" date="2022-12" db="EMBL/GenBank/DDBJ databases">
        <authorList>
            <person name="Alioto T."/>
            <person name="Alioto T."/>
            <person name="Gomez Garrido J."/>
        </authorList>
    </citation>
    <scope>NUCLEOTIDE SEQUENCE</scope>
</reference>
<dbReference type="PRINTS" id="PR00424">
    <property type="entry name" value="ADENOSINER"/>
</dbReference>
<keyword evidence="5 14" id="KW-1133">Transmembrane helix</keyword>
<feature type="transmembrane region" description="Helical" evidence="14">
    <location>
        <begin position="164"/>
        <end position="186"/>
    </location>
</feature>
<feature type="transmembrane region" description="Helical" evidence="14">
    <location>
        <begin position="252"/>
        <end position="273"/>
    </location>
</feature>
<dbReference type="GO" id="GO:0005886">
    <property type="term" value="C:plasma membrane"/>
    <property type="evidence" value="ECO:0007669"/>
    <property type="project" value="UniProtKB-SubCell"/>
</dbReference>
<sequence>MPDAVQGVYIAFEAVIAVLAILGNVLVIWVVKLNPAFQKTTFYFVISLALADIGVGLVMPLAIVVCLQIEIHYYACLFMCCQLMIFTQASILSLLAIAIDRYLRLRLLTRYRVQSSRKKICGALATIWLLSLLVGFVPFGWAEPKPENSDFINCTFTNVIKMDYMIYLSFFAGTLIPLIVMCILYAKIFCLIRTKLQPCSMNVNGQRSFYRQEFRTAKSLALVLFLFAVCWLPLCILNCIEHLGQIQNFKLFTYMGILLTHSNSVMNPIVYTFRIKKFRETCIQILRTYIVHKDPEDATSPSATTSEHS</sequence>
<keyword evidence="6 14" id="KW-0297">G-protein coupled receptor</keyword>
<evidence type="ECO:0000256" key="9">
    <source>
        <dbReference type="ARBA" id="ARBA00023157"/>
    </source>
</evidence>
<evidence type="ECO:0000256" key="13">
    <source>
        <dbReference type="ARBA" id="ARBA00023288"/>
    </source>
</evidence>
<dbReference type="AlphaFoldDB" id="A0AA35KJ43"/>
<evidence type="ECO:0000256" key="4">
    <source>
        <dbReference type="ARBA" id="ARBA00022692"/>
    </source>
</evidence>
<dbReference type="InterPro" id="IPR000276">
    <property type="entry name" value="GPCR_Rhodpsn"/>
</dbReference>
<keyword evidence="12 14" id="KW-0807">Transducer</keyword>
<dbReference type="Proteomes" id="UP001178461">
    <property type="component" value="Chromosome 6"/>
</dbReference>
<evidence type="ECO:0000313" key="16">
    <source>
        <dbReference type="EMBL" id="CAI5777798.1"/>
    </source>
</evidence>
<dbReference type="PANTHER" id="PTHR24246:SF2">
    <property type="entry name" value="ADENOSINE RECEPTOR A3"/>
    <property type="match status" value="1"/>
</dbReference>
<dbReference type="PANTHER" id="PTHR24246">
    <property type="entry name" value="OLFACTORY RECEPTOR AND ADENOSINE RECEPTOR"/>
    <property type="match status" value="1"/>
</dbReference>
<evidence type="ECO:0000256" key="8">
    <source>
        <dbReference type="ARBA" id="ARBA00023139"/>
    </source>
</evidence>
<dbReference type="SMART" id="SM01381">
    <property type="entry name" value="7TM_GPCR_Srsx"/>
    <property type="match status" value="1"/>
</dbReference>
<feature type="transmembrane region" description="Helical" evidence="14">
    <location>
        <begin position="71"/>
        <end position="99"/>
    </location>
</feature>
<evidence type="ECO:0000256" key="14">
    <source>
        <dbReference type="RuleBase" id="RU201114"/>
    </source>
</evidence>
<dbReference type="PROSITE" id="PS50262">
    <property type="entry name" value="G_PROTEIN_RECEP_F1_2"/>
    <property type="match status" value="1"/>
</dbReference>
<keyword evidence="17" id="KW-1185">Reference proteome</keyword>
<keyword evidence="10 14" id="KW-0675">Receptor</keyword>
<comment type="similarity">
    <text evidence="14">Belongs to the G-protein coupled receptor 1 family.</text>
</comment>
<dbReference type="SUPFAM" id="SSF81321">
    <property type="entry name" value="Family A G protein-coupled receptor-like"/>
    <property type="match status" value="1"/>
</dbReference>
<gene>
    <name evidence="16" type="ORF">PODLI_1B021063</name>
</gene>
<keyword evidence="3 14" id="KW-1003">Cell membrane</keyword>
<evidence type="ECO:0000256" key="1">
    <source>
        <dbReference type="ARBA" id="ARBA00004651"/>
    </source>
</evidence>
<keyword evidence="8" id="KW-0564">Palmitate</keyword>
<dbReference type="PRINTS" id="PR00237">
    <property type="entry name" value="GPCRRHODOPSN"/>
</dbReference>
<organism evidence="16 17">
    <name type="scientific">Podarcis lilfordi</name>
    <name type="common">Lilford's wall lizard</name>
    <dbReference type="NCBI Taxonomy" id="74358"/>
    <lineage>
        <taxon>Eukaryota</taxon>
        <taxon>Metazoa</taxon>
        <taxon>Chordata</taxon>
        <taxon>Craniata</taxon>
        <taxon>Vertebrata</taxon>
        <taxon>Euteleostomi</taxon>
        <taxon>Lepidosauria</taxon>
        <taxon>Squamata</taxon>
        <taxon>Bifurcata</taxon>
        <taxon>Unidentata</taxon>
        <taxon>Episquamata</taxon>
        <taxon>Laterata</taxon>
        <taxon>Lacertibaenia</taxon>
        <taxon>Lacertidae</taxon>
        <taxon>Podarcis</taxon>
    </lineage>
</organism>
<comment type="function">
    <text evidence="14">Receptor for adenosine. The activity of this receptor is mediated by G proteins which inhibit adenylyl cyclase.</text>
</comment>
<accession>A0AA35KJ43</accession>
<dbReference type="InterPro" id="IPR017452">
    <property type="entry name" value="GPCR_Rhodpsn_7TM"/>
</dbReference>
<dbReference type="Gene3D" id="1.20.1070.10">
    <property type="entry name" value="Rhodopsin 7-helix transmembrane proteins"/>
    <property type="match status" value="1"/>
</dbReference>
<feature type="transmembrane region" description="Helical" evidence="14">
    <location>
        <begin position="220"/>
        <end position="240"/>
    </location>
</feature>
<proteinExistence type="inferred from homology"/>
<evidence type="ECO:0000256" key="3">
    <source>
        <dbReference type="ARBA" id="ARBA00022475"/>
    </source>
</evidence>
<evidence type="ECO:0000256" key="2">
    <source>
        <dbReference type="ARBA" id="ARBA00021738"/>
    </source>
</evidence>